<keyword evidence="2" id="KW-0808">Transferase</keyword>
<dbReference type="EMBL" id="JADOUE010000001">
    <property type="protein sequence ID" value="MBG6121170.1"/>
    <property type="molecule type" value="Genomic_DNA"/>
</dbReference>
<evidence type="ECO:0000256" key="2">
    <source>
        <dbReference type="ARBA" id="ARBA00022679"/>
    </source>
</evidence>
<feature type="domain" description="Glycosyl transferase family 1" evidence="3">
    <location>
        <begin position="200"/>
        <end position="353"/>
    </location>
</feature>
<feature type="domain" description="Glycosyltransferase subfamily 4-like N-terminal" evidence="4">
    <location>
        <begin position="14"/>
        <end position="178"/>
    </location>
</feature>
<evidence type="ECO:0000259" key="4">
    <source>
        <dbReference type="Pfam" id="PF13439"/>
    </source>
</evidence>
<dbReference type="Proteomes" id="UP000658613">
    <property type="component" value="Unassembled WGS sequence"/>
</dbReference>
<dbReference type="InterPro" id="IPR050194">
    <property type="entry name" value="Glycosyltransferase_grp1"/>
</dbReference>
<evidence type="ECO:0000313" key="6">
    <source>
        <dbReference type="Proteomes" id="UP000658613"/>
    </source>
</evidence>
<dbReference type="Pfam" id="PF13439">
    <property type="entry name" value="Glyco_transf_4"/>
    <property type="match status" value="1"/>
</dbReference>
<comment type="caution">
    <text evidence="5">The sequence shown here is derived from an EMBL/GenBank/DDBJ whole genome shotgun (WGS) entry which is preliminary data.</text>
</comment>
<dbReference type="PANTHER" id="PTHR45947:SF3">
    <property type="entry name" value="SULFOQUINOVOSYL TRANSFERASE SQD2"/>
    <property type="match status" value="1"/>
</dbReference>
<dbReference type="SUPFAM" id="SSF53756">
    <property type="entry name" value="UDP-Glycosyltransferase/glycogen phosphorylase"/>
    <property type="match status" value="1"/>
</dbReference>
<dbReference type="InterPro" id="IPR028098">
    <property type="entry name" value="Glyco_trans_4-like_N"/>
</dbReference>
<reference evidence="5" key="1">
    <citation type="submission" date="2020-11" db="EMBL/GenBank/DDBJ databases">
        <title>Sequencing the genomes of 1000 actinobacteria strains.</title>
        <authorList>
            <person name="Klenk H.-P."/>
        </authorList>
    </citation>
    <scope>NUCLEOTIDE SEQUENCE</scope>
    <source>
        <strain evidence="5">DSM 45632</strain>
    </source>
</reference>
<keyword evidence="6" id="KW-1185">Reference proteome</keyword>
<name>A0A931GST0_9CORY</name>
<dbReference type="RefSeq" id="WP_196823792.1">
    <property type="nucleotide sequence ID" value="NZ_CP046980.1"/>
</dbReference>
<dbReference type="AlphaFoldDB" id="A0A931GST0"/>
<accession>A0A931GST0</accession>
<dbReference type="Pfam" id="PF00534">
    <property type="entry name" value="Glycos_transf_1"/>
    <property type="match status" value="1"/>
</dbReference>
<evidence type="ECO:0000313" key="5">
    <source>
        <dbReference type="EMBL" id="MBG6121170.1"/>
    </source>
</evidence>
<evidence type="ECO:0000256" key="1">
    <source>
        <dbReference type="ARBA" id="ARBA00022676"/>
    </source>
</evidence>
<dbReference type="Gene3D" id="3.40.50.2000">
    <property type="entry name" value="Glycogen Phosphorylase B"/>
    <property type="match status" value="2"/>
</dbReference>
<keyword evidence="1" id="KW-0328">Glycosyltransferase</keyword>
<dbReference type="InterPro" id="IPR001296">
    <property type="entry name" value="Glyco_trans_1"/>
</dbReference>
<dbReference type="GO" id="GO:0016757">
    <property type="term" value="F:glycosyltransferase activity"/>
    <property type="evidence" value="ECO:0007669"/>
    <property type="project" value="UniProtKB-KW"/>
</dbReference>
<dbReference type="PANTHER" id="PTHR45947">
    <property type="entry name" value="SULFOQUINOVOSYL TRANSFERASE SQD2"/>
    <property type="match status" value="1"/>
</dbReference>
<organism evidence="5 6">
    <name type="scientific">Corynebacterium aquatimens</name>
    <dbReference type="NCBI Taxonomy" id="1190508"/>
    <lineage>
        <taxon>Bacteria</taxon>
        <taxon>Bacillati</taxon>
        <taxon>Actinomycetota</taxon>
        <taxon>Actinomycetes</taxon>
        <taxon>Mycobacteriales</taxon>
        <taxon>Corynebacteriaceae</taxon>
        <taxon>Corynebacterium</taxon>
    </lineage>
</organism>
<gene>
    <name evidence="5" type="ORF">IW254_000139</name>
</gene>
<dbReference type="GO" id="GO:1901137">
    <property type="term" value="P:carbohydrate derivative biosynthetic process"/>
    <property type="evidence" value="ECO:0007669"/>
    <property type="project" value="UniProtKB-ARBA"/>
</dbReference>
<protein>
    <submittedName>
        <fullName evidence="5">Glycosyltransferase involved in cell wall biosynthesis</fullName>
    </submittedName>
</protein>
<sequence>MRISLFTEIFLPKIDGVVTRVTRTVEQLAELGHDVQIFATDSAAPKEFAGFPVETVPSIPLYKIYPEIKVGVPMPSVSRRLKEFQPDIVHAVNPVWYAGYGALLTRRHGIPLIASFHTDVPSYVVDLGIGFVRRPSIALIRGLHNLAEMNLVTSGPMMDTAAEYGFKNVELWPKAVDTRGYHPSKRTAAMRHMLSDGHPEAPLVLFVGRISAEKNIARLKTIMPKLRERLPGARLAFVGEGPQYEKMRQEFDPAYTHFTGYMTGEPLAEAFAAADVFAFPSLTETLGLVALESFASGVPVVGSNAGGIPFVIDDGKTGLLVDADASDDEWANALASVLSDPGKREEMSRAARAEAENWSWRAATEKLVDYYSRVCDARPSRRARG</sequence>
<dbReference type="GO" id="GO:1903509">
    <property type="term" value="P:liposaccharide metabolic process"/>
    <property type="evidence" value="ECO:0007669"/>
    <property type="project" value="UniProtKB-ARBA"/>
</dbReference>
<proteinExistence type="predicted"/>
<evidence type="ECO:0000259" key="3">
    <source>
        <dbReference type="Pfam" id="PF00534"/>
    </source>
</evidence>
<dbReference type="CDD" id="cd03814">
    <property type="entry name" value="GT4-like"/>
    <property type="match status" value="1"/>
</dbReference>